<gene>
    <name evidence="2" type="ORF">Tcan_06009</name>
</gene>
<feature type="non-terminal residue" evidence="2">
    <location>
        <position position="1"/>
    </location>
</feature>
<evidence type="ECO:0000313" key="2">
    <source>
        <dbReference type="EMBL" id="KHN81852.1"/>
    </source>
</evidence>
<name>A0A0B2VK90_TOXCA</name>
<keyword evidence="3" id="KW-1185">Reference proteome</keyword>
<dbReference type="Proteomes" id="UP000031036">
    <property type="component" value="Unassembled WGS sequence"/>
</dbReference>
<reference evidence="2 3" key="1">
    <citation type="submission" date="2014-11" db="EMBL/GenBank/DDBJ databases">
        <title>Genetic blueprint of the zoonotic pathogen Toxocara canis.</title>
        <authorList>
            <person name="Zhu X.-Q."/>
            <person name="Korhonen P.K."/>
            <person name="Cai H."/>
            <person name="Young N.D."/>
            <person name="Nejsum P."/>
            <person name="von Samson-Himmelstjerna G."/>
            <person name="Boag P.R."/>
            <person name="Tan P."/>
            <person name="Li Q."/>
            <person name="Min J."/>
            <person name="Yang Y."/>
            <person name="Wang X."/>
            <person name="Fang X."/>
            <person name="Hall R.S."/>
            <person name="Hofmann A."/>
            <person name="Sternberg P.W."/>
            <person name="Jex A.R."/>
            <person name="Gasser R.B."/>
        </authorList>
    </citation>
    <scope>NUCLEOTIDE SEQUENCE [LARGE SCALE GENOMIC DNA]</scope>
    <source>
        <strain evidence="2">PN_DK_2014</strain>
    </source>
</reference>
<feature type="transmembrane region" description="Helical" evidence="1">
    <location>
        <begin position="38"/>
        <end position="62"/>
    </location>
</feature>
<proteinExistence type="predicted"/>
<accession>A0A0B2VK90</accession>
<evidence type="ECO:0000313" key="3">
    <source>
        <dbReference type="Proteomes" id="UP000031036"/>
    </source>
</evidence>
<dbReference type="AlphaFoldDB" id="A0A0B2VK90"/>
<sequence>AFISLSFVILYGQHIEETIESWLNSMVVCEECLTTARWLLFGFVWIAIVVIVLSLVNVYCTLRDWPRARLVKRSLIHPLPLTDVKRGSITTDSIVFTMRSPQIRVKQTLRAFNCEITLPWVNSTEVFV</sequence>
<organism evidence="2 3">
    <name type="scientific">Toxocara canis</name>
    <name type="common">Canine roundworm</name>
    <dbReference type="NCBI Taxonomy" id="6265"/>
    <lineage>
        <taxon>Eukaryota</taxon>
        <taxon>Metazoa</taxon>
        <taxon>Ecdysozoa</taxon>
        <taxon>Nematoda</taxon>
        <taxon>Chromadorea</taxon>
        <taxon>Rhabditida</taxon>
        <taxon>Spirurina</taxon>
        <taxon>Ascaridomorpha</taxon>
        <taxon>Ascaridoidea</taxon>
        <taxon>Toxocaridae</taxon>
        <taxon>Toxocara</taxon>
    </lineage>
</organism>
<protein>
    <submittedName>
        <fullName evidence="2">Uncharacterized protein</fullName>
    </submittedName>
</protein>
<comment type="caution">
    <text evidence="2">The sequence shown here is derived from an EMBL/GenBank/DDBJ whole genome shotgun (WGS) entry which is preliminary data.</text>
</comment>
<keyword evidence="1" id="KW-0812">Transmembrane</keyword>
<evidence type="ECO:0000256" key="1">
    <source>
        <dbReference type="SAM" id="Phobius"/>
    </source>
</evidence>
<keyword evidence="1" id="KW-0472">Membrane</keyword>
<dbReference type="EMBL" id="JPKZ01001447">
    <property type="protein sequence ID" value="KHN81852.1"/>
    <property type="molecule type" value="Genomic_DNA"/>
</dbReference>
<keyword evidence="1" id="KW-1133">Transmembrane helix</keyword>